<gene>
    <name evidence="1" type="ORF">MOP44_04405</name>
</gene>
<dbReference type="GO" id="GO:0004180">
    <property type="term" value="F:carboxypeptidase activity"/>
    <property type="evidence" value="ECO:0007669"/>
    <property type="project" value="UniProtKB-KW"/>
</dbReference>
<keyword evidence="1" id="KW-0121">Carboxypeptidase</keyword>
<dbReference type="KEGG" id="orp:MOP44_04405"/>
<dbReference type="AlphaFoldDB" id="A0A9J7BQT9"/>
<keyword evidence="1" id="KW-0645">Protease</keyword>
<dbReference type="EMBL" id="CP093313">
    <property type="protein sequence ID" value="UWZ85187.1"/>
    <property type="molecule type" value="Genomic_DNA"/>
</dbReference>
<dbReference type="RefSeq" id="WP_260794703.1">
    <property type="nucleotide sequence ID" value="NZ_CP093313.1"/>
</dbReference>
<reference evidence="1" key="1">
    <citation type="submission" date="2021-04" db="EMBL/GenBank/DDBJ databases">
        <title>Phylogenetic analysis of Acidobacteriaceae.</title>
        <authorList>
            <person name="Qiu L."/>
            <person name="Zhang Q."/>
        </authorList>
    </citation>
    <scope>NUCLEOTIDE SEQUENCE</scope>
    <source>
        <strain evidence="1">DSM 25168</strain>
    </source>
</reference>
<accession>A0A9J7BQT9</accession>
<organism evidence="1 2">
    <name type="scientific">Occallatibacter riparius</name>
    <dbReference type="NCBI Taxonomy" id="1002689"/>
    <lineage>
        <taxon>Bacteria</taxon>
        <taxon>Pseudomonadati</taxon>
        <taxon>Acidobacteriota</taxon>
        <taxon>Terriglobia</taxon>
        <taxon>Terriglobales</taxon>
        <taxon>Acidobacteriaceae</taxon>
        <taxon>Occallatibacter</taxon>
    </lineage>
</organism>
<dbReference type="Gene3D" id="2.60.40.1120">
    <property type="entry name" value="Carboxypeptidase-like, regulatory domain"/>
    <property type="match status" value="1"/>
</dbReference>
<dbReference type="SUPFAM" id="SSF49452">
    <property type="entry name" value="Starch-binding domain-like"/>
    <property type="match status" value="1"/>
</dbReference>
<sequence length="338" mass="35940">MPRKFLLVCLLVCTLRGFAEKGNRPGSAVSGSISGTVVDVNDGIVPGATVVLHCESPCKEESAVAGDTGSFEFKSLSLGSRYEIAVRAEGFKDWTSAPITLTPEQSVFLLTDVRIEAARTTESVTVYASRDEIATEQVRLAEHQRVLGVIPNFYVVYDPKNAVPLSSKLKFKLAMRTALDPVTVSGVVLLAGVQQAGGTPNYVGGAKGYGQRLGADAASGFSSILLGSAILPSLLHQDPRYFCQGTGTTSSRLKHAIFSPFITRGDNGRSQVNFSSLGGDLASSALSETYFPNSNRGPGLVFGNFAIGTGERMAGAVLQEFILRRLTPSARKQREGVR</sequence>
<protein>
    <submittedName>
        <fullName evidence="1">Carboxypeptidase-like regulatory domain-containing protein</fullName>
    </submittedName>
</protein>
<dbReference type="Proteomes" id="UP001059380">
    <property type="component" value="Chromosome"/>
</dbReference>
<keyword evidence="2" id="KW-1185">Reference proteome</keyword>
<keyword evidence="1" id="KW-0378">Hydrolase</keyword>
<dbReference type="Pfam" id="PF13620">
    <property type="entry name" value="CarboxypepD_reg"/>
    <property type="match status" value="1"/>
</dbReference>
<name>A0A9J7BQT9_9BACT</name>
<evidence type="ECO:0000313" key="1">
    <source>
        <dbReference type="EMBL" id="UWZ85187.1"/>
    </source>
</evidence>
<evidence type="ECO:0000313" key="2">
    <source>
        <dbReference type="Proteomes" id="UP001059380"/>
    </source>
</evidence>
<dbReference type="GO" id="GO:0030246">
    <property type="term" value="F:carbohydrate binding"/>
    <property type="evidence" value="ECO:0007669"/>
    <property type="project" value="InterPro"/>
</dbReference>
<proteinExistence type="predicted"/>
<dbReference type="InterPro" id="IPR013784">
    <property type="entry name" value="Carb-bd-like_fold"/>
</dbReference>